<dbReference type="RefSeq" id="WP_148462955.1">
    <property type="nucleotide sequence ID" value="NZ_JAAIPU010000005.1"/>
</dbReference>
<evidence type="ECO:0000313" key="2">
    <source>
        <dbReference type="Proteomes" id="UP001644719"/>
    </source>
</evidence>
<reference evidence="1 2" key="1">
    <citation type="journal article" date="2020" name="Cell Host Microbe">
        <title>Functional and Genomic Variation between Human-Derived Isolates of Lachnospiraceae Reveals Inter- and Intra-Species Diversity.</title>
        <authorList>
            <person name="Sorbara M.T."/>
            <person name="Littmann E.R."/>
            <person name="Fontana E."/>
            <person name="Moody T.U."/>
            <person name="Kohout C.E."/>
            <person name="Gjonbalaj M."/>
            <person name="Eaton V."/>
            <person name="Seok R."/>
            <person name="Leiner I.M."/>
            <person name="Pamer E.G."/>
        </authorList>
    </citation>
    <scope>NUCLEOTIDE SEQUENCE [LARGE SCALE GENOMIC DNA]</scope>
    <source>
        <strain evidence="1 2">MSK.17.74</strain>
    </source>
</reference>
<keyword evidence="2" id="KW-1185">Reference proteome</keyword>
<dbReference type="Proteomes" id="UP001644719">
    <property type="component" value="Unassembled WGS sequence"/>
</dbReference>
<comment type="caution">
    <text evidence="1">The sequence shown here is derived from an EMBL/GenBank/DDBJ whole genome shotgun (WGS) entry which is preliminary data.</text>
</comment>
<name>A0ABX2H1E4_9FIRM</name>
<evidence type="ECO:0000313" key="1">
    <source>
        <dbReference type="EMBL" id="NSG83969.1"/>
    </source>
</evidence>
<gene>
    <name evidence="1" type="ORF">G5B17_00645</name>
</gene>
<accession>A0ABX2H1E4</accession>
<protein>
    <submittedName>
        <fullName evidence="1">Uncharacterized protein</fullName>
    </submittedName>
</protein>
<proteinExistence type="predicted"/>
<dbReference type="EMBL" id="JAAITS010000002">
    <property type="protein sequence ID" value="NSG83969.1"/>
    <property type="molecule type" value="Genomic_DNA"/>
</dbReference>
<sequence>MKPPKEYLKNLKHHTITEKMLSDCIYSINNRALNSRDNEYKYTHYIPNTYGNANKYHKKKLEYYQMKKVLLSILEPAHIQKGEVLQRKRTYDYEEGYEDILKSGNYVNNSGFYDPDRKEHVEFVVQMIPETVYYLTYTLSNRTFRVPLEESEIKQYPDLEVVDVGRITPVYGDITADMLSVQFVEKILLLIKNRNYTLIFENNTEQETEVKDELAAEPVSVE</sequence>
<organism evidence="1 2">
    <name type="scientific">Blautia faecis</name>
    <dbReference type="NCBI Taxonomy" id="871665"/>
    <lineage>
        <taxon>Bacteria</taxon>
        <taxon>Bacillati</taxon>
        <taxon>Bacillota</taxon>
        <taxon>Clostridia</taxon>
        <taxon>Lachnospirales</taxon>
        <taxon>Lachnospiraceae</taxon>
        <taxon>Blautia</taxon>
    </lineage>
</organism>